<dbReference type="PANTHER" id="PTHR12217:SF4">
    <property type="entry name" value="EUKARYOTIC TRANSLATION INITIATION FACTOR 2D"/>
    <property type="match status" value="1"/>
</dbReference>
<dbReference type="SUPFAM" id="SSF88697">
    <property type="entry name" value="PUA domain-like"/>
    <property type="match status" value="1"/>
</dbReference>
<dbReference type="InterPro" id="IPR001950">
    <property type="entry name" value="SUI1"/>
</dbReference>
<evidence type="ECO:0000313" key="4">
    <source>
        <dbReference type="EMBL" id="KAL0634431.1"/>
    </source>
</evidence>
<evidence type="ECO:0000259" key="3">
    <source>
        <dbReference type="PROSITE" id="PS51925"/>
    </source>
</evidence>
<feature type="domain" description="SUI1" evidence="2">
    <location>
        <begin position="539"/>
        <end position="615"/>
    </location>
</feature>
<sequence>MFKKKPNIKPLAPLRSSDRRRIANQIIKDFNLPLPTPAAHDASAGGDKEASTSSPEVALRNCLFPENCLSAKFTTTAGPDLATVTGTIYFGVHPSEDEGKAEQRPLWVKTGDDEMFPTVYTLWKNPNLLPLLHTHSPVLTKIQTGADLMIPGLIGPPFPAGAAKGRLVAIASSESPTVPLVVGVCEINVSGLTRVVGEKGKAVRVVHWVGDEIFNNGGAGGKIPEGLEWGTKIVEAAKELEGVSLENKPEENKGKGKENTEVDTGGEAIRELTTKEIDEAFRAAALFGAYHYFSTGEFSNLELPLSSSQFISTLVLPFLPPASHFPPHNLLQTSVHPSLVMKKTSYKNAAKFLKILEKDLLLKTKTRNGGEVVVMEINWDHSGAKNFTTYQLPDAPKEDKKISSSSGATSVTNEGSVKVVELFRPNGKAMSFFSAVGAGTKDLYTAAEVKSILVKYTEKEDLVNPQSKRLVKIDPLIAAYLLDDRIREDADALRVGQVRRDLLGDRLVKSCSPYYVVLKPTESASDPATKPKAGAPPRIQVVLDTRQGKKTVTRVSGVEPFGVDPKAMADELQRTCAGSASVAQLMGSSPKNPVMEVTVQGPQRKAVEMYLEKRGIGTRFVNVVDKTGGKGKK</sequence>
<dbReference type="PANTHER" id="PTHR12217">
    <property type="entry name" value="EUKARYOTIC TRANSLATION INITIATION FACTOR 2D"/>
    <property type="match status" value="1"/>
</dbReference>
<protein>
    <recommendedName>
        <fullName evidence="6">Translation machinery-associated protein 22</fullName>
    </recommendedName>
</protein>
<dbReference type="InterPro" id="IPR036885">
    <property type="entry name" value="SWIB_MDM2_dom_sf"/>
</dbReference>
<dbReference type="CDD" id="cd21156">
    <property type="entry name" value="PUA_eIF2d-like"/>
    <property type="match status" value="1"/>
</dbReference>
<dbReference type="Pfam" id="PF26292">
    <property type="entry name" value="PUA_elF2D"/>
    <property type="match status" value="1"/>
</dbReference>
<dbReference type="InterPro" id="IPR039759">
    <property type="entry name" value="eIF2D_SUI1"/>
</dbReference>
<dbReference type="InterPro" id="IPR036877">
    <property type="entry name" value="SUI1_dom_sf"/>
</dbReference>
<reference evidence="4 5" key="1">
    <citation type="submission" date="2024-02" db="EMBL/GenBank/DDBJ databases">
        <title>Discinaceae phylogenomics.</title>
        <authorList>
            <person name="Dirks A.C."/>
            <person name="James T.Y."/>
        </authorList>
    </citation>
    <scope>NUCLEOTIDE SEQUENCE [LARGE SCALE GENOMIC DNA]</scope>
    <source>
        <strain evidence="4 5">ACD0624</strain>
    </source>
</reference>
<dbReference type="Pfam" id="PF26291">
    <property type="entry name" value="SWIB_eIF2D"/>
    <property type="match status" value="1"/>
</dbReference>
<evidence type="ECO:0000313" key="5">
    <source>
        <dbReference type="Proteomes" id="UP001447188"/>
    </source>
</evidence>
<dbReference type="InterPro" id="IPR058886">
    <property type="entry name" value="SWIB_eIF2D"/>
</dbReference>
<dbReference type="InterPro" id="IPR039757">
    <property type="entry name" value="EIF2D"/>
</dbReference>
<dbReference type="InterPro" id="IPR003121">
    <property type="entry name" value="SWIB_MDM2_domain"/>
</dbReference>
<proteinExistence type="inferred from homology"/>
<evidence type="ECO:0000259" key="2">
    <source>
        <dbReference type="PROSITE" id="PS50296"/>
    </source>
</evidence>
<dbReference type="SUPFAM" id="SSF55159">
    <property type="entry name" value="eIF1-like"/>
    <property type="match status" value="1"/>
</dbReference>
<dbReference type="Gene3D" id="3.10.400.20">
    <property type="match status" value="1"/>
</dbReference>
<accession>A0ABR3GEP1</accession>
<dbReference type="PROSITE" id="PS50890">
    <property type="entry name" value="PUA"/>
    <property type="match status" value="1"/>
</dbReference>
<dbReference type="CDD" id="cd11608">
    <property type="entry name" value="eIF2D_C"/>
    <property type="match status" value="1"/>
</dbReference>
<dbReference type="Pfam" id="PF25304">
    <property type="entry name" value="WHD_eIF2D"/>
    <property type="match status" value="1"/>
</dbReference>
<dbReference type="Proteomes" id="UP001447188">
    <property type="component" value="Unassembled WGS sequence"/>
</dbReference>
<gene>
    <name evidence="4" type="ORF">Q9L58_006601</name>
</gene>
<dbReference type="Pfam" id="PF01253">
    <property type="entry name" value="SUI1"/>
    <property type="match status" value="1"/>
</dbReference>
<comment type="caution">
    <text evidence="4">The sequence shown here is derived from an EMBL/GenBank/DDBJ whole genome shotgun (WGS) entry which is preliminary data.</text>
</comment>
<dbReference type="InterPro" id="IPR048248">
    <property type="entry name" value="PUA_eIF2d-like"/>
</dbReference>
<organism evidence="4 5">
    <name type="scientific">Discina gigas</name>
    <dbReference type="NCBI Taxonomy" id="1032678"/>
    <lineage>
        <taxon>Eukaryota</taxon>
        <taxon>Fungi</taxon>
        <taxon>Dikarya</taxon>
        <taxon>Ascomycota</taxon>
        <taxon>Pezizomycotina</taxon>
        <taxon>Pezizomycetes</taxon>
        <taxon>Pezizales</taxon>
        <taxon>Discinaceae</taxon>
        <taxon>Discina</taxon>
    </lineage>
</organism>
<dbReference type="Gene3D" id="3.30.780.10">
    <property type="entry name" value="SUI1-like domain"/>
    <property type="match status" value="1"/>
</dbReference>
<name>A0ABR3GEP1_9PEZI</name>
<dbReference type="PROSITE" id="PS51925">
    <property type="entry name" value="SWIB_MDM2"/>
    <property type="match status" value="1"/>
</dbReference>
<feature type="domain" description="DM2" evidence="3">
    <location>
        <begin position="421"/>
        <end position="505"/>
    </location>
</feature>
<dbReference type="InterPro" id="IPR015947">
    <property type="entry name" value="PUA-like_sf"/>
</dbReference>
<comment type="similarity">
    <text evidence="1">Belongs to the eIF2D family.</text>
</comment>
<dbReference type="EMBL" id="JBBBZM010000094">
    <property type="protein sequence ID" value="KAL0634431.1"/>
    <property type="molecule type" value="Genomic_DNA"/>
</dbReference>
<evidence type="ECO:0000256" key="1">
    <source>
        <dbReference type="ARBA" id="ARBA00010359"/>
    </source>
</evidence>
<keyword evidence="5" id="KW-1185">Reference proteome</keyword>
<dbReference type="PROSITE" id="PS50296">
    <property type="entry name" value="SUI1"/>
    <property type="match status" value="1"/>
</dbReference>
<dbReference type="SUPFAM" id="SSF47592">
    <property type="entry name" value="SWIB/MDM2 domain"/>
    <property type="match status" value="1"/>
</dbReference>
<evidence type="ECO:0008006" key="6">
    <source>
        <dbReference type="Google" id="ProtNLM"/>
    </source>
</evidence>
<dbReference type="InterPro" id="IPR057429">
    <property type="entry name" value="WH_eIF2D"/>
</dbReference>